<dbReference type="HAMAP" id="MF_03115">
    <property type="entry name" value="Anamorsin"/>
    <property type="match status" value="1"/>
</dbReference>
<protein>
    <recommendedName>
        <fullName evidence="9">Anamorsin homolog</fullName>
    </recommendedName>
    <alternativeName>
        <fullName evidence="9">Fe-S cluster assembly protein DRE2 homolog</fullName>
    </alternativeName>
</protein>
<comment type="domain">
    <text evidence="9">The N-terminal domain has structural similarity with S-adenosyl-L-methionine-dependent methyltransferases, but does not bind S-adenosyl-L-methionine. It is required for correct assembly of the 2 Fe-S clusters.</text>
</comment>
<feature type="binding site" evidence="9">
    <location>
        <position position="227"/>
    </location>
    <ligand>
        <name>[2Fe-2S] cluster</name>
        <dbReference type="ChEBI" id="CHEBI:190135"/>
    </ligand>
</feature>
<gene>
    <name evidence="11" type="ORF">DBRI00130_LOCUS5889</name>
</gene>
<evidence type="ECO:0000256" key="3">
    <source>
        <dbReference type="ARBA" id="ARBA00022485"/>
    </source>
</evidence>
<dbReference type="AlphaFoldDB" id="A0A7S4V4Z1"/>
<keyword evidence="8 9" id="KW-0496">Mitochondrion</keyword>
<dbReference type="EMBL" id="HBNS01007267">
    <property type="protein sequence ID" value="CAE4589930.1"/>
    <property type="molecule type" value="Transcribed_RNA"/>
</dbReference>
<evidence type="ECO:0000259" key="10">
    <source>
        <dbReference type="Pfam" id="PF05093"/>
    </source>
</evidence>
<evidence type="ECO:0000256" key="4">
    <source>
        <dbReference type="ARBA" id="ARBA00022490"/>
    </source>
</evidence>
<keyword evidence="9" id="KW-0001">2Fe-2S</keyword>
<organism evidence="11">
    <name type="scientific">Ditylum brightwellii</name>
    <dbReference type="NCBI Taxonomy" id="49249"/>
    <lineage>
        <taxon>Eukaryota</taxon>
        <taxon>Sar</taxon>
        <taxon>Stramenopiles</taxon>
        <taxon>Ochrophyta</taxon>
        <taxon>Bacillariophyta</taxon>
        <taxon>Mediophyceae</taxon>
        <taxon>Lithodesmiophycidae</taxon>
        <taxon>Lithodesmiales</taxon>
        <taxon>Lithodesmiaceae</taxon>
        <taxon>Ditylum</taxon>
    </lineage>
</organism>
<feature type="binding site" evidence="9">
    <location>
        <position position="261"/>
    </location>
    <ligand>
        <name>[4Fe-4S] cluster</name>
        <dbReference type="ChEBI" id="CHEBI:49883"/>
    </ligand>
</feature>
<feature type="binding site" evidence="9">
    <location>
        <position position="216"/>
    </location>
    <ligand>
        <name>[2Fe-2S] cluster</name>
        <dbReference type="ChEBI" id="CHEBI:190135"/>
    </ligand>
</feature>
<proteinExistence type="inferred from homology"/>
<evidence type="ECO:0000256" key="9">
    <source>
        <dbReference type="HAMAP-Rule" id="MF_03115"/>
    </source>
</evidence>
<dbReference type="InterPro" id="IPR007785">
    <property type="entry name" value="Anamorsin"/>
</dbReference>
<dbReference type="GO" id="GO:0005758">
    <property type="term" value="C:mitochondrial intermembrane space"/>
    <property type="evidence" value="ECO:0007669"/>
    <property type="project" value="UniProtKB-SubCell"/>
</dbReference>
<feature type="domain" description="Anamorsin C-terminal" evidence="10">
    <location>
        <begin position="246"/>
        <end position="277"/>
    </location>
</feature>
<feature type="short sequence motif" description="Cx2C motif 2" evidence="9">
    <location>
        <begin position="261"/>
        <end position="264"/>
    </location>
</feature>
<feature type="binding site" evidence="9">
    <location>
        <position position="225"/>
    </location>
    <ligand>
        <name>[2Fe-2S] cluster</name>
        <dbReference type="ChEBI" id="CHEBI:190135"/>
    </ligand>
</feature>
<comment type="caution">
    <text evidence="9">Lacks conserved residue(s) required for the propagation of feature annotation.</text>
</comment>
<comment type="subunit">
    <text evidence="9">Monomer.</text>
</comment>
<comment type="domain">
    <text evidence="9">The twin Cx2C motifs are involved in the recognition by the mitochondrial MIA40-ERV1 disulfide relay system. The formation of 2 disulfide bonds in the Cx2C motifs through dithiol/disulfide exchange reactions effectively traps the protein in the mitochondrial intermembrane space.</text>
</comment>
<dbReference type="GO" id="GO:0051537">
    <property type="term" value="F:2 iron, 2 sulfur cluster binding"/>
    <property type="evidence" value="ECO:0007669"/>
    <property type="project" value="UniProtKB-UniRule"/>
</dbReference>
<keyword evidence="4 9" id="KW-0963">Cytoplasm</keyword>
<keyword evidence="3 9" id="KW-0004">4Fe-4S</keyword>
<feature type="binding site" evidence="9">
    <location>
        <position position="253"/>
    </location>
    <ligand>
        <name>[4Fe-4S] cluster</name>
        <dbReference type="ChEBI" id="CHEBI:49883"/>
    </ligand>
</feature>
<reference evidence="11" key="1">
    <citation type="submission" date="2021-01" db="EMBL/GenBank/DDBJ databases">
        <authorList>
            <person name="Corre E."/>
            <person name="Pelletier E."/>
            <person name="Niang G."/>
            <person name="Scheremetjew M."/>
            <person name="Finn R."/>
            <person name="Kale V."/>
            <person name="Holt S."/>
            <person name="Cochrane G."/>
            <person name="Meng A."/>
            <person name="Brown T."/>
            <person name="Cohen L."/>
        </authorList>
    </citation>
    <scope>NUCLEOTIDE SEQUENCE</scope>
    <source>
        <strain evidence="11">GSO104</strain>
    </source>
</reference>
<evidence type="ECO:0000256" key="6">
    <source>
        <dbReference type="ARBA" id="ARBA00023004"/>
    </source>
</evidence>
<evidence type="ECO:0000256" key="2">
    <source>
        <dbReference type="ARBA" id="ARBA00008169"/>
    </source>
</evidence>
<dbReference type="GO" id="GO:0051539">
    <property type="term" value="F:4 iron, 4 sulfur cluster binding"/>
    <property type="evidence" value="ECO:0007669"/>
    <property type="project" value="UniProtKB-KW"/>
</dbReference>
<comment type="domain">
    <text evidence="9">The C-terminal domain binds 2 Fe-S clusters but is otherwise mostly in an intrinsically disordered conformation.</text>
</comment>
<keyword evidence="5 9" id="KW-0479">Metal-binding</keyword>
<dbReference type="InterPro" id="IPR046408">
    <property type="entry name" value="CIAPIN1"/>
</dbReference>
<dbReference type="PANTHER" id="PTHR13273:SF14">
    <property type="entry name" value="ANAMORSIN"/>
    <property type="match status" value="1"/>
</dbReference>
<sequence length="287" mass="30062">MSQPDSAVIIRLNGAPFPNDDTTSTATTIHIASKSDLAGALSSSPSPISPASLNSIKLIVSVDDLSSFYDPMALASYVKYLKFGSAASISIYVVATSKRAEKDDLKVVTTSFLLAGLIAMGEKTEDNGTKILTAQKAAPPRASTTATVTLKSNRQDINEEKKTEMAPIRINAKVLLDDDDDDAGLIDEDDLLSGDAIAPPPTVDVQQRLAAAGDDCGGRKACDDCTCGRAEREAGAAATEKPKQMPSSSCGNCSMGDAFRCAGCPFLGKPAFKPGEEHLVLDLTDDI</sequence>
<feature type="binding site" evidence="9">
    <location>
        <position position="264"/>
    </location>
    <ligand>
        <name>[4Fe-4S] cluster</name>
        <dbReference type="ChEBI" id="CHEBI:49883"/>
    </ligand>
</feature>
<dbReference type="Pfam" id="PF05093">
    <property type="entry name" value="CIAPIN1"/>
    <property type="match status" value="1"/>
</dbReference>
<comment type="similarity">
    <text evidence="2 9">Belongs to the anamorsin family.</text>
</comment>
<keyword evidence="6 9" id="KW-0408">Iron</keyword>
<dbReference type="GO" id="GO:0016226">
    <property type="term" value="P:iron-sulfur cluster assembly"/>
    <property type="evidence" value="ECO:0007669"/>
    <property type="project" value="UniProtKB-UniRule"/>
</dbReference>
<name>A0A7S4V4Z1_9STRA</name>
<feature type="binding site" evidence="9">
    <location>
        <position position="250"/>
    </location>
    <ligand>
        <name>[4Fe-4S] cluster</name>
        <dbReference type="ChEBI" id="CHEBI:49883"/>
    </ligand>
</feature>
<dbReference type="GO" id="GO:0046872">
    <property type="term" value="F:metal ion binding"/>
    <property type="evidence" value="ECO:0007669"/>
    <property type="project" value="UniProtKB-KW"/>
</dbReference>
<evidence type="ECO:0000313" key="11">
    <source>
        <dbReference type="EMBL" id="CAE4589930.1"/>
    </source>
</evidence>
<accession>A0A7S4V4Z1</accession>
<feature type="short sequence motif" description="Cx2C motif 1" evidence="9">
    <location>
        <begin position="250"/>
        <end position="253"/>
    </location>
</feature>
<comment type="subcellular location">
    <subcellularLocation>
        <location evidence="9">Cytoplasm</location>
    </subcellularLocation>
    <subcellularLocation>
        <location evidence="9">Mitochondrion intermembrane space</location>
    </subcellularLocation>
</comment>
<dbReference type="GO" id="GO:0009055">
    <property type="term" value="F:electron transfer activity"/>
    <property type="evidence" value="ECO:0007669"/>
    <property type="project" value="UniProtKB-UniRule"/>
</dbReference>
<feature type="binding site" evidence="9">
    <location>
        <position position="222"/>
    </location>
    <ligand>
        <name>[2Fe-2S] cluster</name>
        <dbReference type="ChEBI" id="CHEBI:190135"/>
    </ligand>
</feature>
<comment type="function">
    <text evidence="9">Component of the cytosolic iron-sulfur (Fe-S) protein assembly (CIA) machinery. Required for the maturation of extramitochondrial Fe-S proteins. Part of an electron transfer chain functioning in an early step of cytosolic Fe-S biogenesis, facilitating the de novo assembly of a [4Fe-4S] cluster on the cytosolic Fe-S scaffold complex. Electrons are transferred from NADPH via a FAD- and FMN-containing diflavin oxidoreductase. Together with the diflavin oxidoreductase, also required for the assembly of the diferric tyrosyl radical cofactor of ribonucleotide reductase (RNR), probably by providing electrons for reduction during radical cofactor maturation in the catalytic small subunit.</text>
</comment>
<keyword evidence="7 9" id="KW-0411">Iron-sulfur</keyword>
<feature type="region of interest" description="Fe-S binding site B" evidence="9">
    <location>
        <begin position="250"/>
        <end position="264"/>
    </location>
</feature>
<evidence type="ECO:0000256" key="7">
    <source>
        <dbReference type="ARBA" id="ARBA00023014"/>
    </source>
</evidence>
<comment type="cofactor">
    <cofactor evidence="9">
        <name>[2Fe-2S] cluster</name>
        <dbReference type="ChEBI" id="CHEBI:190135"/>
    </cofactor>
</comment>
<dbReference type="PANTHER" id="PTHR13273">
    <property type="entry name" value="ANAMORSIN"/>
    <property type="match status" value="1"/>
</dbReference>
<comment type="cofactor">
    <cofactor evidence="1 9">
        <name>[4Fe-4S] cluster</name>
        <dbReference type="ChEBI" id="CHEBI:49883"/>
    </cofactor>
</comment>
<evidence type="ECO:0000256" key="1">
    <source>
        <dbReference type="ARBA" id="ARBA00001966"/>
    </source>
</evidence>
<evidence type="ECO:0000256" key="8">
    <source>
        <dbReference type="ARBA" id="ARBA00023128"/>
    </source>
</evidence>
<evidence type="ECO:0000256" key="5">
    <source>
        <dbReference type="ARBA" id="ARBA00022723"/>
    </source>
</evidence>